<dbReference type="InterPro" id="IPR003669">
    <property type="entry name" value="Thymidylate_synthase_ThyX"/>
</dbReference>
<protein>
    <submittedName>
        <fullName evidence="1">ThyX-like thymidylate synthase</fullName>
    </submittedName>
</protein>
<proteinExistence type="inferred from homology"/>
<sequence>MSTDITFRSDIHVELVKSNVSDTDVAQAAWVSSYGKDIPTDKADRIDGLINFLMRDRHGSPFEHGSMTFRVEAPVFVAREWFRHRAGWSYNEESGRYKQLDPTFYVPSPDRNLVQIGKPGAYTFEPGTNFQKGLVPYVFEHTYATVYDEYEALLLHGIAKEVARSILPVGIYTSFYATCNPRSLMHFLSLRTTDEESTFPSFPQREIEMAAEKMEDFLHQDMPLTWGAFQRHGRVAP</sequence>
<dbReference type="PANTHER" id="PTHR34934:SF1">
    <property type="entry name" value="FLAVIN-DEPENDENT THYMIDYLATE SYNTHASE"/>
    <property type="match status" value="1"/>
</dbReference>
<dbReference type="Proteomes" id="UP000225844">
    <property type="component" value="Segment"/>
</dbReference>
<dbReference type="EMBL" id="KT124228">
    <property type="protein sequence ID" value="AKY03508.1"/>
    <property type="molecule type" value="Genomic_DNA"/>
</dbReference>
<gene>
    <name evidence="1" type="ORF">SEA_DANZINA_53</name>
</gene>
<dbReference type="Gene3D" id="3.30.1360.170">
    <property type="match status" value="1"/>
</dbReference>
<dbReference type="GO" id="GO:0050660">
    <property type="term" value="F:flavin adenine dinucleotide binding"/>
    <property type="evidence" value="ECO:0007669"/>
    <property type="project" value="InterPro"/>
</dbReference>
<dbReference type="InterPro" id="IPR036098">
    <property type="entry name" value="Thymidylate_synthase_ThyX_sf"/>
</dbReference>
<reference evidence="1 2" key="1">
    <citation type="submission" date="2015-06" db="EMBL/GenBank/DDBJ databases">
        <authorList>
            <person name="Zinanti J.F."/>
            <person name="Ahmed T."/>
            <person name="Alvarez G.E."/>
            <person name="Cox E.C."/>
            <person name="Garcia C."/>
            <person name="Layton S.R."/>
            <person name="Bhuiyan S."/>
            <person name="Donegan-Quick R."/>
            <person name="Benjamin R.C."/>
            <person name="Hughes L.E."/>
            <person name="Bradley K.W."/>
            <person name="Asai D.J."/>
            <person name="Bowman C.A."/>
            <person name="Russell D.A."/>
            <person name="Pope W.H."/>
            <person name="Jacobs-Sera D."/>
            <person name="Hendrix R.W."/>
            <person name="Hatfull G.F."/>
        </authorList>
    </citation>
    <scope>NUCLEOTIDE SEQUENCE [LARGE SCALE GENOMIC DNA]</scope>
</reference>
<dbReference type="Pfam" id="PF02511">
    <property type="entry name" value="Thy1"/>
    <property type="match status" value="1"/>
</dbReference>
<dbReference type="GO" id="GO:0004799">
    <property type="term" value="F:thymidylate synthase activity"/>
    <property type="evidence" value="ECO:0007669"/>
    <property type="project" value="TreeGrafter"/>
</dbReference>
<dbReference type="HAMAP" id="MF_01408">
    <property type="entry name" value="ThyX"/>
    <property type="match status" value="1"/>
</dbReference>
<dbReference type="GO" id="GO:0050797">
    <property type="term" value="F:thymidylate synthase (FAD) activity"/>
    <property type="evidence" value="ECO:0007669"/>
    <property type="project" value="InterPro"/>
</dbReference>
<evidence type="ECO:0000313" key="2">
    <source>
        <dbReference type="Proteomes" id="UP000225844"/>
    </source>
</evidence>
<dbReference type="PROSITE" id="PS51331">
    <property type="entry name" value="THYX"/>
    <property type="match status" value="1"/>
</dbReference>
<evidence type="ECO:0000313" key="1">
    <source>
        <dbReference type="EMBL" id="AKY03508.1"/>
    </source>
</evidence>
<dbReference type="CDD" id="cd20175">
    <property type="entry name" value="ThyX"/>
    <property type="match status" value="1"/>
</dbReference>
<name>A0A0K1Y9C2_9CAUD</name>
<dbReference type="GO" id="GO:0070402">
    <property type="term" value="F:NADPH binding"/>
    <property type="evidence" value="ECO:0007669"/>
    <property type="project" value="TreeGrafter"/>
</dbReference>
<accession>A0A0K1Y9C2</accession>
<dbReference type="GO" id="GO:0006231">
    <property type="term" value="P:dTMP biosynthetic process"/>
    <property type="evidence" value="ECO:0007669"/>
    <property type="project" value="InterPro"/>
</dbReference>
<dbReference type="SUPFAM" id="SSF69796">
    <property type="entry name" value="Thymidylate synthase-complementing protein Thy1"/>
    <property type="match status" value="1"/>
</dbReference>
<keyword evidence="2" id="KW-1185">Reference proteome</keyword>
<dbReference type="NCBIfam" id="TIGR02170">
    <property type="entry name" value="thyX"/>
    <property type="match status" value="1"/>
</dbReference>
<organism evidence="1 2">
    <name type="scientific">Streptomyces phage Danzina</name>
    <dbReference type="NCBI Taxonomy" id="1690427"/>
    <lineage>
        <taxon>Viruses</taxon>
        <taxon>Duplodnaviria</taxon>
        <taxon>Heunggongvirae</taxon>
        <taxon>Uroviricota</taxon>
        <taxon>Caudoviricetes</taxon>
        <taxon>Arquatrovirinae</taxon>
        <taxon>Likavirus</taxon>
        <taxon>Likavirus danzina</taxon>
    </lineage>
</organism>
<dbReference type="PANTHER" id="PTHR34934">
    <property type="entry name" value="FLAVIN-DEPENDENT THYMIDYLATE SYNTHASE"/>
    <property type="match status" value="1"/>
</dbReference>